<dbReference type="Proteomes" id="UP000199452">
    <property type="component" value="Unassembled WGS sequence"/>
</dbReference>
<dbReference type="RefSeq" id="WP_092436358.1">
    <property type="nucleotide sequence ID" value="NZ_FMYP01000011.1"/>
</dbReference>
<dbReference type="Gene3D" id="1.25.40.10">
    <property type="entry name" value="Tetratricopeptide repeat domain"/>
    <property type="match status" value="2"/>
</dbReference>
<dbReference type="PROSITE" id="PS50005">
    <property type="entry name" value="TPR"/>
    <property type="match status" value="1"/>
</dbReference>
<dbReference type="InterPro" id="IPR050498">
    <property type="entry name" value="Ycf3"/>
</dbReference>
<dbReference type="InterPro" id="IPR011990">
    <property type="entry name" value="TPR-like_helical_dom_sf"/>
</dbReference>
<dbReference type="Pfam" id="PF13414">
    <property type="entry name" value="TPR_11"/>
    <property type="match status" value="1"/>
</dbReference>
<dbReference type="PANTHER" id="PTHR44858">
    <property type="entry name" value="TETRATRICOPEPTIDE REPEAT PROTEIN 6"/>
    <property type="match status" value="1"/>
</dbReference>
<keyword evidence="2 3" id="KW-0802">TPR repeat</keyword>
<proteinExistence type="predicted"/>
<evidence type="ECO:0000313" key="6">
    <source>
        <dbReference type="Proteomes" id="UP000199452"/>
    </source>
</evidence>
<evidence type="ECO:0000256" key="1">
    <source>
        <dbReference type="ARBA" id="ARBA00022737"/>
    </source>
</evidence>
<feature type="chain" id="PRO_5011523013" evidence="4">
    <location>
        <begin position="21"/>
        <end position="439"/>
    </location>
</feature>
<evidence type="ECO:0000313" key="5">
    <source>
        <dbReference type="EMBL" id="SDB94314.1"/>
    </source>
</evidence>
<keyword evidence="6" id="KW-1185">Reference proteome</keyword>
<feature type="signal peptide" evidence="4">
    <location>
        <begin position="1"/>
        <end position="20"/>
    </location>
</feature>
<dbReference type="PANTHER" id="PTHR44858:SF1">
    <property type="entry name" value="UDP-N-ACETYLGLUCOSAMINE--PEPTIDE N-ACETYLGLUCOSAMINYLTRANSFERASE SPINDLY-RELATED"/>
    <property type="match status" value="1"/>
</dbReference>
<reference evidence="5 6" key="1">
    <citation type="submission" date="2016-09" db="EMBL/GenBank/DDBJ databases">
        <authorList>
            <person name="Capua I."/>
            <person name="De Benedictis P."/>
            <person name="Joannis T."/>
            <person name="Lombin L.H."/>
            <person name="Cattoli G."/>
        </authorList>
    </citation>
    <scope>NUCLEOTIDE SEQUENCE [LARGE SCALE GENOMIC DNA]</scope>
    <source>
        <strain evidence="5 6">A7P-90m</strain>
    </source>
</reference>
<organism evidence="5 6">
    <name type="scientific">Williamwhitmania taraxaci</name>
    <dbReference type="NCBI Taxonomy" id="1640674"/>
    <lineage>
        <taxon>Bacteria</taxon>
        <taxon>Pseudomonadati</taxon>
        <taxon>Bacteroidota</taxon>
        <taxon>Bacteroidia</taxon>
        <taxon>Bacteroidales</taxon>
        <taxon>Williamwhitmaniaceae</taxon>
        <taxon>Williamwhitmania</taxon>
    </lineage>
</organism>
<sequence>MKKLLFLAATVGLSAQVALAQVGGNTDAEQIKGKLAKSDKDIENPKKQAQPKTWITRGDVFSEVIDVHCSNLRAGMTQTEASLLLGKPTASDQALVNEQTYETAVYPYFTLYIQQGKVAFWKETNYFVENPYAKAYESYDKAFVLDVDKKSTKKVKVGFESLKQKYNTSAMNNYIATDYAGAFAAFEGSYMCSKHPTINMVDSIIIYYAGLTAQLAGKNDEAIKYLSMAKDINFDQDGDLYYYLFTSYMQANDTVKAGSTIEAGFSQYPTNKMLMLALINYYIVKNENPIKVIGYLDKAIESDQQNPSLYFAEAALYEKLPDLDKAIVSYKKAIEMSPEYFDAYFNLGVLYYNQGAATVGTASKLDINDTKGYDKLMADADVSFKLALPYIEKSFQLKPEELVVVETLKNLYFRFRNDSEEMMKKYTEFKDKYDAMKAK</sequence>
<protein>
    <submittedName>
        <fullName evidence="5">TPR repeat-containing protein</fullName>
    </submittedName>
</protein>
<evidence type="ECO:0000256" key="3">
    <source>
        <dbReference type="PROSITE-ProRule" id="PRU00339"/>
    </source>
</evidence>
<feature type="repeat" description="TPR" evidence="3">
    <location>
        <begin position="307"/>
        <end position="340"/>
    </location>
</feature>
<dbReference type="SMART" id="SM00028">
    <property type="entry name" value="TPR"/>
    <property type="match status" value="2"/>
</dbReference>
<keyword evidence="4" id="KW-0732">Signal</keyword>
<gene>
    <name evidence="5" type="ORF">SAMN05216323_101157</name>
</gene>
<dbReference type="EMBL" id="FMYP01000011">
    <property type="protein sequence ID" value="SDB94314.1"/>
    <property type="molecule type" value="Genomic_DNA"/>
</dbReference>
<name>A0A1G6HJD6_9BACT</name>
<keyword evidence="1" id="KW-0677">Repeat</keyword>
<evidence type="ECO:0000256" key="4">
    <source>
        <dbReference type="SAM" id="SignalP"/>
    </source>
</evidence>
<dbReference type="OrthoDB" id="739506at2"/>
<evidence type="ECO:0000256" key="2">
    <source>
        <dbReference type="ARBA" id="ARBA00022803"/>
    </source>
</evidence>
<dbReference type="STRING" id="1640674.SAMN05216323_101157"/>
<dbReference type="SUPFAM" id="SSF48452">
    <property type="entry name" value="TPR-like"/>
    <property type="match status" value="1"/>
</dbReference>
<dbReference type="InterPro" id="IPR019734">
    <property type="entry name" value="TPR_rpt"/>
</dbReference>
<dbReference type="AlphaFoldDB" id="A0A1G6HJD6"/>
<accession>A0A1G6HJD6</accession>